<dbReference type="EMBL" id="CM003099">
    <property type="protein sequence ID" value="KUI65972.1"/>
    <property type="molecule type" value="Genomic_DNA"/>
</dbReference>
<evidence type="ECO:0000313" key="3">
    <source>
        <dbReference type="Proteomes" id="UP000078559"/>
    </source>
</evidence>
<reference evidence="2" key="1">
    <citation type="submission" date="2014-12" db="EMBL/GenBank/DDBJ databases">
        <title>Genome Sequence of Valsa Canker Pathogens Uncovers a Specific Adaption of Colonization on Woody Bark.</title>
        <authorList>
            <person name="Yin Z."/>
            <person name="Liu H."/>
            <person name="Gao X."/>
            <person name="Li Z."/>
            <person name="Song N."/>
            <person name="Ke X."/>
            <person name="Dai Q."/>
            <person name="Wu Y."/>
            <person name="Sun Y."/>
            <person name="Xu J.-R."/>
            <person name="Kang Z.K."/>
            <person name="Wang L."/>
            <person name="Huang L."/>
        </authorList>
    </citation>
    <scope>NUCLEOTIDE SEQUENCE [LARGE SCALE GENOMIC DNA]</scope>
    <source>
        <strain evidence="2">03-8</strain>
    </source>
</reference>
<accession>A0A194VPR3</accession>
<feature type="compositionally biased region" description="Polar residues" evidence="1">
    <location>
        <begin position="42"/>
        <end position="51"/>
    </location>
</feature>
<dbReference type="AlphaFoldDB" id="A0A194VPR3"/>
<keyword evidence="3" id="KW-1185">Reference proteome</keyword>
<sequence>MDNAGRFPTPETNRNNRFIMDCVSITAAKKGSYGLRDFEQGSMASGRSSVSRIGANERKI</sequence>
<organism evidence="2 3">
    <name type="scientific">Cytospora mali</name>
    <name type="common">Apple Valsa canker fungus</name>
    <name type="synonym">Valsa mali</name>
    <dbReference type="NCBI Taxonomy" id="578113"/>
    <lineage>
        <taxon>Eukaryota</taxon>
        <taxon>Fungi</taxon>
        <taxon>Dikarya</taxon>
        <taxon>Ascomycota</taxon>
        <taxon>Pezizomycotina</taxon>
        <taxon>Sordariomycetes</taxon>
        <taxon>Sordariomycetidae</taxon>
        <taxon>Diaporthales</taxon>
        <taxon>Cytosporaceae</taxon>
        <taxon>Cytospora</taxon>
    </lineage>
</organism>
<dbReference type="Proteomes" id="UP000078559">
    <property type="component" value="Chromosome 2"/>
</dbReference>
<protein>
    <submittedName>
        <fullName evidence="2">Uncharacterized protein</fullName>
    </submittedName>
</protein>
<proteinExistence type="predicted"/>
<name>A0A194VPR3_CYTMA</name>
<evidence type="ECO:0000313" key="2">
    <source>
        <dbReference type="EMBL" id="KUI65972.1"/>
    </source>
</evidence>
<feature type="region of interest" description="Disordered" evidence="1">
    <location>
        <begin position="41"/>
        <end position="60"/>
    </location>
</feature>
<evidence type="ECO:0000256" key="1">
    <source>
        <dbReference type="SAM" id="MobiDB-lite"/>
    </source>
</evidence>
<gene>
    <name evidence="2" type="ORF">VM1G_11453</name>
</gene>